<dbReference type="Proteomes" id="UP000465306">
    <property type="component" value="Unassembled WGS sequence"/>
</dbReference>
<dbReference type="Pfam" id="PF12172">
    <property type="entry name" value="zf-ChsH2"/>
    <property type="match status" value="1"/>
</dbReference>
<dbReference type="InterPro" id="IPR052513">
    <property type="entry name" value="Thioester_dehydratase-like"/>
</dbReference>
<sequence length="134" mass="15084">MTTAPMPTVTDSTAVYWQQAAVGRFVLPKCRECKRFHHHPRPWCPYCWAADLDWQEPSGKATIVTYTVVRQAPSPAFTAPYVLAIVELEEGPRMMTNVIECNVDEVRVGMAVEVVFESRGNLALPQFRRVTSTA</sequence>
<dbReference type="InterPro" id="IPR022002">
    <property type="entry name" value="ChsH2_Znr"/>
</dbReference>
<feature type="domain" description="ChsH2 rubredoxin-like zinc ribbon" evidence="2">
    <location>
        <begin position="17"/>
        <end position="53"/>
    </location>
</feature>
<protein>
    <recommendedName>
        <fullName evidence="5">Nucleic acid-binding protein</fullName>
    </recommendedName>
</protein>
<evidence type="ECO:0000313" key="4">
    <source>
        <dbReference type="Proteomes" id="UP000465306"/>
    </source>
</evidence>
<gene>
    <name evidence="3" type="ORF">MKUB_39100</name>
</gene>
<comment type="caution">
    <text evidence="3">The sequence shown here is derived from an EMBL/GenBank/DDBJ whole genome shotgun (WGS) entry which is preliminary data.</text>
</comment>
<evidence type="ECO:0000259" key="1">
    <source>
        <dbReference type="Pfam" id="PF01796"/>
    </source>
</evidence>
<dbReference type="InterPro" id="IPR002878">
    <property type="entry name" value="ChsH2_C"/>
</dbReference>
<dbReference type="PANTHER" id="PTHR34075">
    <property type="entry name" value="BLR3430 PROTEIN"/>
    <property type="match status" value="1"/>
</dbReference>
<evidence type="ECO:0008006" key="5">
    <source>
        <dbReference type="Google" id="ProtNLM"/>
    </source>
</evidence>
<dbReference type="InterPro" id="IPR012340">
    <property type="entry name" value="NA-bd_OB-fold"/>
</dbReference>
<organism evidence="3 4">
    <name type="scientific">Mycobacterium kubicae</name>
    <dbReference type="NCBI Taxonomy" id="120959"/>
    <lineage>
        <taxon>Bacteria</taxon>
        <taxon>Bacillati</taxon>
        <taxon>Actinomycetota</taxon>
        <taxon>Actinomycetes</taxon>
        <taxon>Mycobacteriales</taxon>
        <taxon>Mycobacteriaceae</taxon>
        <taxon>Mycobacterium</taxon>
        <taxon>Mycobacterium simiae complex</taxon>
    </lineage>
</organism>
<name>A0ABQ1BRR5_9MYCO</name>
<dbReference type="SUPFAM" id="SSF50249">
    <property type="entry name" value="Nucleic acid-binding proteins"/>
    <property type="match status" value="1"/>
</dbReference>
<dbReference type="EMBL" id="BLKU01000005">
    <property type="protein sequence ID" value="GFG66420.1"/>
    <property type="molecule type" value="Genomic_DNA"/>
</dbReference>
<keyword evidence="4" id="KW-1185">Reference proteome</keyword>
<proteinExistence type="predicted"/>
<dbReference type="Pfam" id="PF01796">
    <property type="entry name" value="OB_ChsH2_C"/>
    <property type="match status" value="1"/>
</dbReference>
<reference evidence="3 4" key="1">
    <citation type="journal article" date="2019" name="Emerg. Microbes Infect.">
        <title>Comprehensive subspecies identification of 175 nontuberculous mycobacteria species based on 7547 genomic profiles.</title>
        <authorList>
            <person name="Matsumoto Y."/>
            <person name="Kinjo T."/>
            <person name="Motooka D."/>
            <person name="Nabeya D."/>
            <person name="Jung N."/>
            <person name="Uechi K."/>
            <person name="Horii T."/>
            <person name="Iida T."/>
            <person name="Fujita J."/>
            <person name="Nakamura S."/>
        </authorList>
    </citation>
    <scope>NUCLEOTIDE SEQUENCE [LARGE SCALE GENOMIC DNA]</scope>
    <source>
        <strain evidence="3 4">JCM 13573</strain>
    </source>
</reference>
<dbReference type="PANTHER" id="PTHR34075:SF5">
    <property type="entry name" value="BLR3430 PROTEIN"/>
    <property type="match status" value="1"/>
</dbReference>
<evidence type="ECO:0000259" key="2">
    <source>
        <dbReference type="Pfam" id="PF12172"/>
    </source>
</evidence>
<accession>A0ABQ1BRR5</accession>
<feature type="domain" description="ChsH2 C-terminal OB-fold" evidence="1">
    <location>
        <begin position="54"/>
        <end position="117"/>
    </location>
</feature>
<evidence type="ECO:0000313" key="3">
    <source>
        <dbReference type="EMBL" id="GFG66420.1"/>
    </source>
</evidence>
<dbReference type="Gene3D" id="6.10.30.10">
    <property type="match status" value="1"/>
</dbReference>